<feature type="compositionally biased region" description="Polar residues" evidence="1">
    <location>
        <begin position="1"/>
        <end position="10"/>
    </location>
</feature>
<evidence type="ECO:0000313" key="4">
    <source>
        <dbReference type="Proteomes" id="UP001321498"/>
    </source>
</evidence>
<name>A0ABN6XT53_9MICO</name>
<evidence type="ECO:0000256" key="1">
    <source>
        <dbReference type="SAM" id="MobiDB-lite"/>
    </source>
</evidence>
<evidence type="ECO:0000256" key="2">
    <source>
        <dbReference type="SAM" id="Phobius"/>
    </source>
</evidence>
<gene>
    <name evidence="3" type="ORF">GCM10025866_27090</name>
</gene>
<accession>A0ABN6XT53</accession>
<dbReference type="Proteomes" id="UP001321498">
    <property type="component" value="Chromosome"/>
</dbReference>
<sequence length="92" mass="9825">MSNPITTTAAPISEHHTVTRTRETKPSFKTSEFYVWLLVSLAILIASAVVDNGDDGSGFGASSAWFYIALVTVGYLVSRGLAKAGSRSDDSR</sequence>
<keyword evidence="2" id="KW-0472">Membrane</keyword>
<reference evidence="4" key="1">
    <citation type="journal article" date="2019" name="Int. J. Syst. Evol. Microbiol.">
        <title>The Global Catalogue of Microorganisms (GCM) 10K type strain sequencing project: providing services to taxonomists for standard genome sequencing and annotation.</title>
        <authorList>
            <consortium name="The Broad Institute Genomics Platform"/>
            <consortium name="The Broad Institute Genome Sequencing Center for Infectious Disease"/>
            <person name="Wu L."/>
            <person name="Ma J."/>
        </authorList>
    </citation>
    <scope>NUCLEOTIDE SEQUENCE [LARGE SCALE GENOMIC DNA]</scope>
    <source>
        <strain evidence="4">NBRC 108725</strain>
    </source>
</reference>
<keyword evidence="2" id="KW-0812">Transmembrane</keyword>
<feature type="compositionally biased region" description="Basic and acidic residues" evidence="1">
    <location>
        <begin position="13"/>
        <end position="23"/>
    </location>
</feature>
<dbReference type="EMBL" id="AP027731">
    <property type="protein sequence ID" value="BDZ46800.1"/>
    <property type="molecule type" value="Genomic_DNA"/>
</dbReference>
<keyword evidence="4" id="KW-1185">Reference proteome</keyword>
<feature type="transmembrane region" description="Helical" evidence="2">
    <location>
        <begin position="62"/>
        <end position="82"/>
    </location>
</feature>
<organism evidence="3 4">
    <name type="scientific">Naasia aerilata</name>
    <dbReference type="NCBI Taxonomy" id="1162966"/>
    <lineage>
        <taxon>Bacteria</taxon>
        <taxon>Bacillati</taxon>
        <taxon>Actinomycetota</taxon>
        <taxon>Actinomycetes</taxon>
        <taxon>Micrococcales</taxon>
        <taxon>Microbacteriaceae</taxon>
        <taxon>Naasia</taxon>
    </lineage>
</organism>
<evidence type="ECO:0000313" key="3">
    <source>
        <dbReference type="EMBL" id="BDZ46800.1"/>
    </source>
</evidence>
<feature type="region of interest" description="Disordered" evidence="1">
    <location>
        <begin position="1"/>
        <end position="23"/>
    </location>
</feature>
<keyword evidence="2" id="KW-1133">Transmembrane helix</keyword>
<feature type="transmembrane region" description="Helical" evidence="2">
    <location>
        <begin position="33"/>
        <end position="50"/>
    </location>
</feature>
<proteinExistence type="predicted"/>
<dbReference type="RefSeq" id="WP_286276795.1">
    <property type="nucleotide sequence ID" value="NZ_AP027731.1"/>
</dbReference>
<protein>
    <submittedName>
        <fullName evidence="3">Uncharacterized protein</fullName>
    </submittedName>
</protein>